<accession>A0A6B0UCG0</accession>
<dbReference type="EMBL" id="GIFC01004771">
    <property type="protein sequence ID" value="MXU86854.1"/>
    <property type="molecule type" value="Transcribed_RNA"/>
</dbReference>
<protein>
    <submittedName>
        <fullName evidence="2">Uncharacterized protein</fullName>
    </submittedName>
</protein>
<name>A0A6B0UCG0_IXORI</name>
<dbReference type="AlphaFoldDB" id="A0A6B0UCG0"/>
<evidence type="ECO:0000256" key="1">
    <source>
        <dbReference type="SAM" id="MobiDB-lite"/>
    </source>
</evidence>
<feature type="region of interest" description="Disordered" evidence="1">
    <location>
        <begin position="61"/>
        <end position="93"/>
    </location>
</feature>
<evidence type="ECO:0000313" key="2">
    <source>
        <dbReference type="EMBL" id="MXU86854.1"/>
    </source>
</evidence>
<feature type="compositionally biased region" description="Low complexity" evidence="1">
    <location>
        <begin position="65"/>
        <end position="76"/>
    </location>
</feature>
<sequence length="93" mass="10212">MSAGCLILLVEDVSSSVSRNPILGTECPKWCWLVATPKFFTKSKQTHAYIQANSQGTEGVCNLHTSSTQTQSRRQQAYGSPSCPRAPRQPLRS</sequence>
<organism evidence="2">
    <name type="scientific">Ixodes ricinus</name>
    <name type="common">Common tick</name>
    <name type="synonym">Acarus ricinus</name>
    <dbReference type="NCBI Taxonomy" id="34613"/>
    <lineage>
        <taxon>Eukaryota</taxon>
        <taxon>Metazoa</taxon>
        <taxon>Ecdysozoa</taxon>
        <taxon>Arthropoda</taxon>
        <taxon>Chelicerata</taxon>
        <taxon>Arachnida</taxon>
        <taxon>Acari</taxon>
        <taxon>Parasitiformes</taxon>
        <taxon>Ixodida</taxon>
        <taxon>Ixodoidea</taxon>
        <taxon>Ixodidae</taxon>
        <taxon>Ixodinae</taxon>
        <taxon>Ixodes</taxon>
    </lineage>
</organism>
<proteinExistence type="predicted"/>
<reference evidence="2" key="1">
    <citation type="submission" date="2019-12" db="EMBL/GenBank/DDBJ databases">
        <title>An insight into the sialome of adult female Ixodes ricinus ticks feeding for 6 days.</title>
        <authorList>
            <person name="Perner J."/>
            <person name="Ribeiro J.M.C."/>
        </authorList>
    </citation>
    <scope>NUCLEOTIDE SEQUENCE</scope>
    <source>
        <strain evidence="2">Semi-engorged</strain>
        <tissue evidence="2">Salivary glands</tissue>
    </source>
</reference>